<gene>
    <name evidence="3" type="ORF">FEF27_09565</name>
</gene>
<protein>
    <submittedName>
        <fullName evidence="3">DUF1707 domain-containing protein</fullName>
    </submittedName>
</protein>
<keyword evidence="1" id="KW-1133">Transmembrane helix</keyword>
<evidence type="ECO:0000313" key="3">
    <source>
        <dbReference type="EMBL" id="TLP74239.1"/>
    </source>
</evidence>
<name>A0A5R9A699_9MICC</name>
<evidence type="ECO:0000313" key="4">
    <source>
        <dbReference type="Proteomes" id="UP000306544"/>
    </source>
</evidence>
<evidence type="ECO:0000259" key="2">
    <source>
        <dbReference type="Pfam" id="PF09851"/>
    </source>
</evidence>
<dbReference type="InterPro" id="IPR018649">
    <property type="entry name" value="SHOCT"/>
</dbReference>
<keyword evidence="1" id="KW-0812">Transmembrane</keyword>
<dbReference type="OrthoDB" id="3748887at2"/>
<dbReference type="AlphaFoldDB" id="A0A5R9A699"/>
<sequence length="77" mass="9149">MGWWPMVWGWFFLALIVLGIVVLVVALVRLLGDRPQQPRARTADRSRAREVLDERYARGEIDTAEYEERRHRLENEI</sequence>
<feature type="transmembrane region" description="Helical" evidence="1">
    <location>
        <begin position="6"/>
        <end position="31"/>
    </location>
</feature>
<feature type="domain" description="SHOCT" evidence="2">
    <location>
        <begin position="49"/>
        <end position="73"/>
    </location>
</feature>
<keyword evidence="1" id="KW-0472">Membrane</keyword>
<proteinExistence type="predicted"/>
<accession>A0A5R9A699</accession>
<evidence type="ECO:0000256" key="1">
    <source>
        <dbReference type="SAM" id="Phobius"/>
    </source>
</evidence>
<comment type="caution">
    <text evidence="3">The sequence shown here is derived from an EMBL/GenBank/DDBJ whole genome shotgun (WGS) entry which is preliminary data.</text>
</comment>
<dbReference type="Proteomes" id="UP000306544">
    <property type="component" value="Unassembled WGS sequence"/>
</dbReference>
<dbReference type="Pfam" id="PF09851">
    <property type="entry name" value="SHOCT"/>
    <property type="match status" value="1"/>
</dbReference>
<dbReference type="EMBL" id="VAWA01000012">
    <property type="protein sequence ID" value="TLP74239.1"/>
    <property type="molecule type" value="Genomic_DNA"/>
</dbReference>
<reference evidence="3 4" key="1">
    <citation type="submission" date="2019-05" db="EMBL/GenBank/DDBJ databases">
        <title>Nesterenkonia sp. GY239, isolated from the Southern Atlantic Ocean.</title>
        <authorList>
            <person name="Zhang G."/>
        </authorList>
    </citation>
    <scope>NUCLEOTIDE SEQUENCE [LARGE SCALE GENOMIC DNA]</scope>
    <source>
        <strain evidence="3 4">GY239</strain>
    </source>
</reference>
<keyword evidence="4" id="KW-1185">Reference proteome</keyword>
<organism evidence="3 4">
    <name type="scientific">Nesterenkonia sphaerica</name>
    <dbReference type="NCBI Taxonomy" id="1804988"/>
    <lineage>
        <taxon>Bacteria</taxon>
        <taxon>Bacillati</taxon>
        <taxon>Actinomycetota</taxon>
        <taxon>Actinomycetes</taxon>
        <taxon>Micrococcales</taxon>
        <taxon>Micrococcaceae</taxon>
        <taxon>Nesterenkonia</taxon>
    </lineage>
</organism>